<organism evidence="1 2">
    <name type="scientific">Cytobacillus eiseniae</name>
    <dbReference type="NCBI Taxonomy" id="762947"/>
    <lineage>
        <taxon>Bacteria</taxon>
        <taxon>Bacillati</taxon>
        <taxon>Bacillota</taxon>
        <taxon>Bacilli</taxon>
        <taxon>Bacillales</taxon>
        <taxon>Bacillaceae</taxon>
        <taxon>Cytobacillus</taxon>
    </lineage>
</organism>
<gene>
    <name evidence="1" type="ORF">J2Z40_002489</name>
</gene>
<dbReference type="Pfam" id="PF04294">
    <property type="entry name" value="VanW"/>
    <property type="match status" value="1"/>
</dbReference>
<sequence>MIKPSVLLGLLLLIQPNHSSNQLIIEHQGETIERIDREIFVLPFPEIPLIELERYYSFLDQLDKKTYKPPVNAYINHAEQIIEGELGKKLYRKAFTDMFFSFFYQANTRRVEIPMLSIYPRVDKDLLLHLHVKQIGQYATYFNPSNLARSHNISLAAEAIDNHVVFPGELFSFNQVVGKRTKERGYLRAPVIVRGELSEDIGGGICQVSSTLFNAADRAGLKMVERYSHSKNVPYVPPGRDATVSWYGPDFSFRNEYSLPMLIRAKAIGGQIVIRLFSSDEIDYEPRQVPSASNIIPEEIQSVRPYRIEYISK</sequence>
<evidence type="ECO:0000313" key="2">
    <source>
        <dbReference type="Proteomes" id="UP001519293"/>
    </source>
</evidence>
<proteinExistence type="predicted"/>
<dbReference type="PANTHER" id="PTHR35788:SF1">
    <property type="entry name" value="EXPORTED PROTEIN"/>
    <property type="match status" value="1"/>
</dbReference>
<evidence type="ECO:0000313" key="1">
    <source>
        <dbReference type="EMBL" id="MBP2241916.1"/>
    </source>
</evidence>
<comment type="caution">
    <text evidence="1">The sequence shown here is derived from an EMBL/GenBank/DDBJ whole genome shotgun (WGS) entry which is preliminary data.</text>
</comment>
<reference evidence="1 2" key="1">
    <citation type="submission" date="2021-03" db="EMBL/GenBank/DDBJ databases">
        <title>Genomic Encyclopedia of Type Strains, Phase IV (KMG-IV): sequencing the most valuable type-strain genomes for metagenomic binning, comparative biology and taxonomic classification.</title>
        <authorList>
            <person name="Goeker M."/>
        </authorList>
    </citation>
    <scope>NUCLEOTIDE SEQUENCE [LARGE SCALE GENOMIC DNA]</scope>
    <source>
        <strain evidence="1 2">DSM 26675</strain>
    </source>
</reference>
<dbReference type="InterPro" id="IPR007391">
    <property type="entry name" value="Vancomycin_resist_VanW"/>
</dbReference>
<dbReference type="PANTHER" id="PTHR35788">
    <property type="entry name" value="EXPORTED PROTEIN-RELATED"/>
    <property type="match status" value="1"/>
</dbReference>
<accession>A0ABS4RHL5</accession>
<protein>
    <submittedName>
        <fullName evidence="1">Vancomycin resistance protein YoaR</fullName>
    </submittedName>
</protein>
<name>A0ABS4RHL5_9BACI</name>
<keyword evidence="2" id="KW-1185">Reference proteome</keyword>
<dbReference type="Proteomes" id="UP001519293">
    <property type="component" value="Unassembled WGS sequence"/>
</dbReference>
<dbReference type="EMBL" id="JAGIKZ010000013">
    <property type="protein sequence ID" value="MBP2241916.1"/>
    <property type="molecule type" value="Genomic_DNA"/>
</dbReference>
<dbReference type="InterPro" id="IPR052913">
    <property type="entry name" value="Glycopeptide_resist_protein"/>
</dbReference>